<name>A0ABP0UZ32_9BRYO</name>
<keyword evidence="2" id="KW-1185">Reference proteome</keyword>
<dbReference type="PANTHER" id="PTHR31696">
    <property type="entry name" value="PROTEIN MIZU-KUSSEI 1"/>
    <property type="match status" value="1"/>
</dbReference>
<gene>
    <name evidence="1" type="ORF">CSSPTR1EN2_LOCUS21736</name>
</gene>
<dbReference type="NCBIfam" id="TIGR01570">
    <property type="entry name" value="A_thal_3588"/>
    <property type="match status" value="1"/>
</dbReference>
<dbReference type="PANTHER" id="PTHR31696:SF72">
    <property type="entry name" value="OS05G0280000 PROTEIN"/>
    <property type="match status" value="1"/>
</dbReference>
<proteinExistence type="predicted"/>
<reference evidence="1" key="1">
    <citation type="submission" date="2024-02" db="EMBL/GenBank/DDBJ databases">
        <authorList>
            <consortium name="ELIXIR-Norway"/>
            <consortium name="Elixir Norway"/>
        </authorList>
    </citation>
    <scope>NUCLEOTIDE SEQUENCE</scope>
</reference>
<evidence type="ECO:0000313" key="2">
    <source>
        <dbReference type="Proteomes" id="UP001497512"/>
    </source>
</evidence>
<evidence type="ECO:0000313" key="1">
    <source>
        <dbReference type="EMBL" id="CAK9233823.1"/>
    </source>
</evidence>
<protein>
    <recommendedName>
        <fullName evidence="3">Protein MIZU-KUSSEI 1</fullName>
    </recommendedName>
</protein>
<dbReference type="Proteomes" id="UP001497512">
    <property type="component" value="Chromosome 8"/>
</dbReference>
<dbReference type="InterPro" id="IPR006460">
    <property type="entry name" value="MIZ1-like_pln"/>
</dbReference>
<dbReference type="EMBL" id="OZ019900">
    <property type="protein sequence ID" value="CAK9233823.1"/>
    <property type="molecule type" value="Genomic_DNA"/>
</dbReference>
<dbReference type="Pfam" id="PF04759">
    <property type="entry name" value="DUF617"/>
    <property type="match status" value="1"/>
</dbReference>
<organism evidence="1 2">
    <name type="scientific">Sphagnum troendelagicum</name>
    <dbReference type="NCBI Taxonomy" id="128251"/>
    <lineage>
        <taxon>Eukaryota</taxon>
        <taxon>Viridiplantae</taxon>
        <taxon>Streptophyta</taxon>
        <taxon>Embryophyta</taxon>
        <taxon>Bryophyta</taxon>
        <taxon>Sphagnophytina</taxon>
        <taxon>Sphagnopsida</taxon>
        <taxon>Sphagnales</taxon>
        <taxon>Sphagnaceae</taxon>
        <taxon>Sphagnum</taxon>
    </lineage>
</organism>
<evidence type="ECO:0008006" key="3">
    <source>
        <dbReference type="Google" id="ProtNLM"/>
    </source>
</evidence>
<accession>A0ABP0UZ32</accession>
<sequence>MNASYLPAKSNAHLYFMDPPAAVECHKDIRYWTSLRDFLLVLFRCYGKTGRDHHRATSTITSVSNHNKVEKEREAAESFLGATVTGTLYGQRKGRVTFCVQGDSRSAPLLLLEFAMPTHSLVREMSSGLLRIALECKKNKLGKDLKAGGLFAEPVWTMFCNGRKVGLAIKRQFVDADREVLGLMQSVTMGAGVIPAVAAAAEEGSKGGGGVRDSSSDEEIMYMRARYERGSFSADNLSFHMINPNGSQGQELSIFFIRV</sequence>